<name>A0A9P7DCR4_9AGAM</name>
<proteinExistence type="predicted"/>
<dbReference type="Pfam" id="PF22600">
    <property type="entry name" value="MTPAP-like_central"/>
    <property type="match status" value="1"/>
</dbReference>
<dbReference type="Proteomes" id="UP000719766">
    <property type="component" value="Unassembled WGS sequence"/>
</dbReference>
<evidence type="ECO:0000313" key="3">
    <source>
        <dbReference type="EMBL" id="KAG1787564.1"/>
    </source>
</evidence>
<dbReference type="PANTHER" id="PTHR12271">
    <property type="entry name" value="POLY A POLYMERASE CID PAP -RELATED"/>
    <property type="match status" value="1"/>
</dbReference>
<evidence type="ECO:0000256" key="1">
    <source>
        <dbReference type="SAM" id="MobiDB-lite"/>
    </source>
</evidence>
<dbReference type="SUPFAM" id="SSF81631">
    <property type="entry name" value="PAP/OAS1 substrate-binding domain"/>
    <property type="match status" value="1"/>
</dbReference>
<dbReference type="EMBL" id="JABBWE010000077">
    <property type="protein sequence ID" value="KAG1787564.1"/>
    <property type="molecule type" value="Genomic_DNA"/>
</dbReference>
<dbReference type="InterPro" id="IPR054708">
    <property type="entry name" value="MTPAP-like_central"/>
</dbReference>
<dbReference type="Gene3D" id="3.30.460.10">
    <property type="entry name" value="Beta Polymerase, domain 2"/>
    <property type="match status" value="1"/>
</dbReference>
<dbReference type="GO" id="GO:0031123">
    <property type="term" value="P:RNA 3'-end processing"/>
    <property type="evidence" value="ECO:0007669"/>
    <property type="project" value="TreeGrafter"/>
</dbReference>
<gene>
    <name evidence="3" type="ORF">HD556DRAFT_1408298</name>
</gene>
<dbReference type="GeneID" id="64597843"/>
<dbReference type="GO" id="GO:0010605">
    <property type="term" value="P:negative regulation of macromolecule metabolic process"/>
    <property type="evidence" value="ECO:0007669"/>
    <property type="project" value="UniProtKB-ARBA"/>
</dbReference>
<dbReference type="Gene3D" id="1.10.1410.10">
    <property type="match status" value="1"/>
</dbReference>
<feature type="compositionally biased region" description="Basic and acidic residues" evidence="1">
    <location>
        <begin position="435"/>
        <end position="448"/>
    </location>
</feature>
<organism evidence="3 4">
    <name type="scientific">Suillus plorans</name>
    <dbReference type="NCBI Taxonomy" id="116603"/>
    <lineage>
        <taxon>Eukaryota</taxon>
        <taxon>Fungi</taxon>
        <taxon>Dikarya</taxon>
        <taxon>Basidiomycota</taxon>
        <taxon>Agaricomycotina</taxon>
        <taxon>Agaricomycetes</taxon>
        <taxon>Agaricomycetidae</taxon>
        <taxon>Boletales</taxon>
        <taxon>Suillineae</taxon>
        <taxon>Suillaceae</taxon>
        <taxon>Suillus</taxon>
    </lineage>
</organism>
<feature type="region of interest" description="Disordered" evidence="1">
    <location>
        <begin position="435"/>
        <end position="454"/>
    </location>
</feature>
<protein>
    <recommendedName>
        <fullName evidence="2">Poly(A) RNA polymerase mitochondrial-like central palm domain-containing protein</fullName>
    </recommendedName>
</protein>
<dbReference type="CDD" id="cd05402">
    <property type="entry name" value="NT_PAP_TUTase"/>
    <property type="match status" value="1"/>
</dbReference>
<dbReference type="RefSeq" id="XP_041154895.1">
    <property type="nucleotide sequence ID" value="XM_041304079.1"/>
</dbReference>
<feature type="domain" description="Poly(A) RNA polymerase mitochondrial-like central palm" evidence="2">
    <location>
        <begin position="160"/>
        <end position="295"/>
    </location>
</feature>
<reference evidence="3" key="1">
    <citation type="journal article" date="2020" name="New Phytol.">
        <title>Comparative genomics reveals dynamic genome evolution in host specialist ectomycorrhizal fungi.</title>
        <authorList>
            <person name="Lofgren L.A."/>
            <person name="Nguyen N.H."/>
            <person name="Vilgalys R."/>
            <person name="Ruytinx J."/>
            <person name="Liao H.L."/>
            <person name="Branco S."/>
            <person name="Kuo A."/>
            <person name="LaButti K."/>
            <person name="Lipzen A."/>
            <person name="Andreopoulos W."/>
            <person name="Pangilinan J."/>
            <person name="Riley R."/>
            <person name="Hundley H."/>
            <person name="Na H."/>
            <person name="Barry K."/>
            <person name="Grigoriev I.V."/>
            <person name="Stajich J.E."/>
            <person name="Kennedy P.G."/>
        </authorList>
    </citation>
    <scope>NUCLEOTIDE SEQUENCE</scope>
    <source>
        <strain evidence="3">S12</strain>
    </source>
</reference>
<dbReference type="AlphaFoldDB" id="A0A9P7DCR4"/>
<sequence length="613" mass="69161">MAPRIVPSKNYLTQLILHTVTPQHQPEPCSLRLYHLAVPNPFISIHVGSLIVSTAFASLARPHNHAACASGVNLHRIPQRTKIARRRIVCSGGIVTSPKPLEPSRPCGAGQFFRGTHTIAPFAQNGETVEYNPQNVSHTKNIKIEFPLNGTNYGISPSWSNERTNTRDKLIRKVRHVIQYKYGPGYDVQPYGSSVYMAMPVLPRIGRGDLDLVVLDTNWPQGFSPEIDMKHLPPIYNTRKLARIMRHAGFTGVEAVPWAQVPIVKFTDPASGLHIDVNVNERLGLMNTGLIKTYCDIVPNLRCLISAIKQWARPRDLNQPSVSEAIRTFNSYALVLMTIGWLQTRDLAPKLQAGLQPMESNEHLFWMRPSNSSKRIPCDTRYCKPTTWVAPHIDALDNLVEQWFRFWAQFQFSRHVIDIKRGGIFPRVPHFEEATQPDYDSRGPRSEPHNSWSTFLGPDVDSRTMLESYPISVVDPFIRSKNVTRGINAQALHMFQAECAGAVELRKLGTDMTDIIDGFDMLKQDYNEHRTARLQQTRRDPHGQSATVLKAEEVDAIPDWSLVSRQLPESIDVLRYRDLKRDDPSVDGRISSDTSNCVIYQMSKSGTAKKALG</sequence>
<evidence type="ECO:0000259" key="2">
    <source>
        <dbReference type="Pfam" id="PF22600"/>
    </source>
</evidence>
<dbReference type="InterPro" id="IPR043519">
    <property type="entry name" value="NT_sf"/>
</dbReference>
<evidence type="ECO:0000313" key="4">
    <source>
        <dbReference type="Proteomes" id="UP000719766"/>
    </source>
</evidence>
<accession>A0A9P7DCR4</accession>
<dbReference type="OrthoDB" id="2274644at2759"/>
<dbReference type="SUPFAM" id="SSF81301">
    <property type="entry name" value="Nucleotidyltransferase"/>
    <property type="match status" value="1"/>
</dbReference>
<dbReference type="PANTHER" id="PTHR12271:SF40">
    <property type="entry name" value="POLY(A) RNA POLYMERASE GLD2"/>
    <property type="match status" value="1"/>
</dbReference>
<comment type="caution">
    <text evidence="3">The sequence shown here is derived from an EMBL/GenBank/DDBJ whole genome shotgun (WGS) entry which is preliminary data.</text>
</comment>
<dbReference type="GO" id="GO:0016779">
    <property type="term" value="F:nucleotidyltransferase activity"/>
    <property type="evidence" value="ECO:0007669"/>
    <property type="project" value="UniProtKB-ARBA"/>
</dbReference>
<keyword evidence="4" id="KW-1185">Reference proteome</keyword>